<dbReference type="EMBL" id="BMIS01000012">
    <property type="protein sequence ID" value="GGE75480.1"/>
    <property type="molecule type" value="Genomic_DNA"/>
</dbReference>
<reference evidence="3" key="1">
    <citation type="journal article" date="2014" name="Int. J. Syst. Evol. Microbiol.">
        <title>Complete genome sequence of Corynebacterium casei LMG S-19264T (=DSM 44701T), isolated from a smear-ripened cheese.</title>
        <authorList>
            <consortium name="US DOE Joint Genome Institute (JGI-PGF)"/>
            <person name="Walter F."/>
            <person name="Albersmeier A."/>
            <person name="Kalinowski J."/>
            <person name="Ruckert C."/>
        </authorList>
    </citation>
    <scope>NUCLEOTIDE SEQUENCE</scope>
    <source>
        <strain evidence="3">CGMCC 1.15388</strain>
    </source>
</reference>
<keyword evidence="2" id="KW-1133">Transmembrane helix</keyword>
<feature type="region of interest" description="Disordered" evidence="1">
    <location>
        <begin position="122"/>
        <end position="141"/>
    </location>
</feature>
<reference evidence="3" key="2">
    <citation type="submission" date="2020-09" db="EMBL/GenBank/DDBJ databases">
        <authorList>
            <person name="Sun Q."/>
            <person name="Zhou Y."/>
        </authorList>
    </citation>
    <scope>NUCLEOTIDE SEQUENCE</scope>
    <source>
        <strain evidence="3">CGMCC 1.15388</strain>
    </source>
</reference>
<dbReference type="InterPro" id="IPR021202">
    <property type="entry name" value="Rv3654c-like"/>
</dbReference>
<evidence type="ECO:0000256" key="1">
    <source>
        <dbReference type="SAM" id="MobiDB-lite"/>
    </source>
</evidence>
<accession>A0A917ER32</accession>
<comment type="caution">
    <text evidence="3">The sequence shown here is derived from an EMBL/GenBank/DDBJ whole genome shotgun (WGS) entry which is preliminary data.</text>
</comment>
<evidence type="ECO:0000313" key="4">
    <source>
        <dbReference type="Proteomes" id="UP000633136"/>
    </source>
</evidence>
<evidence type="ECO:0000256" key="2">
    <source>
        <dbReference type="SAM" id="Phobius"/>
    </source>
</evidence>
<proteinExistence type="predicted"/>
<sequence>MSGRETDTVPARGGTERGSGTVMVLGMIAALVLLVGLVHLLSASATAAAQAARAADLAALAGADAARGLTSEDPCTLAEEVAAANGAQLSSCSVGGEFDTEVTVEVSRDLLEVSPLNPSWLPLPEIPASGDSRAGPPEALE</sequence>
<keyword evidence="4" id="KW-1185">Reference proteome</keyword>
<gene>
    <name evidence="3" type="ORF">GCM10011401_23490</name>
</gene>
<dbReference type="NCBIfam" id="TIGR03816">
    <property type="entry name" value="tadE_like_DECH"/>
    <property type="match status" value="1"/>
</dbReference>
<dbReference type="Proteomes" id="UP000633136">
    <property type="component" value="Unassembled WGS sequence"/>
</dbReference>
<name>A0A917ER32_9MICC</name>
<evidence type="ECO:0000313" key="3">
    <source>
        <dbReference type="EMBL" id="GGE75480.1"/>
    </source>
</evidence>
<protein>
    <recommendedName>
        <fullName evidence="5">Helicase/secretion neighborhood TadE-like protein</fullName>
    </recommendedName>
</protein>
<organism evidence="3 4">
    <name type="scientific">Nesterenkonia cremea</name>
    <dbReference type="NCBI Taxonomy" id="1882340"/>
    <lineage>
        <taxon>Bacteria</taxon>
        <taxon>Bacillati</taxon>
        <taxon>Actinomycetota</taxon>
        <taxon>Actinomycetes</taxon>
        <taxon>Micrococcales</taxon>
        <taxon>Micrococcaceae</taxon>
        <taxon>Nesterenkonia</taxon>
    </lineage>
</organism>
<dbReference type="RefSeq" id="WP_188685953.1">
    <property type="nucleotide sequence ID" value="NZ_BMIS01000012.1"/>
</dbReference>
<keyword evidence="2" id="KW-0472">Membrane</keyword>
<feature type="transmembrane region" description="Helical" evidence="2">
    <location>
        <begin position="20"/>
        <end position="41"/>
    </location>
</feature>
<keyword evidence="2" id="KW-0812">Transmembrane</keyword>
<evidence type="ECO:0008006" key="5">
    <source>
        <dbReference type="Google" id="ProtNLM"/>
    </source>
</evidence>
<dbReference type="AlphaFoldDB" id="A0A917ER32"/>